<dbReference type="PROSITE" id="PS51085">
    <property type="entry name" value="2FE2S_FER_2"/>
    <property type="match status" value="1"/>
</dbReference>
<dbReference type="Proteomes" id="UP000234857">
    <property type="component" value="Unassembled WGS sequence"/>
</dbReference>
<evidence type="ECO:0000259" key="6">
    <source>
        <dbReference type="PROSITE" id="PS51085"/>
    </source>
</evidence>
<evidence type="ECO:0000313" key="7">
    <source>
        <dbReference type="EMBL" id="PLX17587.1"/>
    </source>
</evidence>
<dbReference type="PROSITE" id="PS00197">
    <property type="entry name" value="2FE2S_FER_1"/>
    <property type="match status" value="1"/>
</dbReference>
<evidence type="ECO:0000313" key="8">
    <source>
        <dbReference type="Proteomes" id="UP000234857"/>
    </source>
</evidence>
<dbReference type="Pfam" id="PF00111">
    <property type="entry name" value="Fer2"/>
    <property type="match status" value="1"/>
</dbReference>
<dbReference type="AlphaFoldDB" id="A0A2N5ZFV4"/>
<dbReference type="GO" id="GO:0051537">
    <property type="term" value="F:2 iron, 2 sulfur cluster binding"/>
    <property type="evidence" value="ECO:0007669"/>
    <property type="project" value="UniProtKB-KW"/>
</dbReference>
<dbReference type="InterPro" id="IPR006058">
    <property type="entry name" value="2Fe2S_fd_BS"/>
</dbReference>
<keyword evidence="3" id="KW-0560">Oxidoreductase</keyword>
<dbReference type="InterPro" id="IPR001041">
    <property type="entry name" value="2Fe-2S_ferredoxin-type"/>
</dbReference>
<keyword evidence="5" id="KW-0411">Iron-sulfur</keyword>
<evidence type="ECO:0000256" key="5">
    <source>
        <dbReference type="ARBA" id="ARBA00023014"/>
    </source>
</evidence>
<dbReference type="PANTHER" id="PTHR44379:SF8">
    <property type="entry name" value="XANTHINE DEHYDROGENASE IRON-SULFUR-BINDING SUBUNIT XDHC-RELATED"/>
    <property type="match status" value="1"/>
</dbReference>
<dbReference type="GO" id="GO:0046872">
    <property type="term" value="F:metal ion binding"/>
    <property type="evidence" value="ECO:0007669"/>
    <property type="project" value="UniProtKB-KW"/>
</dbReference>
<dbReference type="Gene3D" id="1.10.150.120">
    <property type="entry name" value="[2Fe-2S]-binding domain"/>
    <property type="match status" value="1"/>
</dbReference>
<reference evidence="7 8" key="1">
    <citation type="submission" date="2017-11" db="EMBL/GenBank/DDBJ databases">
        <title>Genome-resolved metagenomics identifies genetic mobility, metabolic interactions, and unexpected diversity in perchlorate-reducing communities.</title>
        <authorList>
            <person name="Barnum T.P."/>
            <person name="Figueroa I.A."/>
            <person name="Carlstrom C.I."/>
            <person name="Lucas L.N."/>
            <person name="Engelbrektson A.L."/>
            <person name="Coates J.D."/>
        </authorList>
    </citation>
    <scope>NUCLEOTIDE SEQUENCE [LARGE SCALE GENOMIC DNA]</scope>
    <source>
        <strain evidence="7">BM706</strain>
    </source>
</reference>
<keyword evidence="2" id="KW-0479">Metal-binding</keyword>
<dbReference type="GO" id="GO:0016491">
    <property type="term" value="F:oxidoreductase activity"/>
    <property type="evidence" value="ECO:0007669"/>
    <property type="project" value="UniProtKB-KW"/>
</dbReference>
<sequence>MYLSIKVNGKDHKLKVSTTKRLLDLLREDLKLTGTKEGCGVGECGACTVIMDGKAVNSCMVLASQANGCEIITVEGLEENGELSRLQKNFLESGAVQCGFCTPGMLMSAKALLMKNPNPTVEEIKEAIAGNLCRCTGYKQIVEAIEKTAKEK</sequence>
<dbReference type="FunFam" id="1.10.150.120:FF:000003">
    <property type="entry name" value="Carbon monoxide dehydrogenase, small subunit"/>
    <property type="match status" value="1"/>
</dbReference>
<evidence type="ECO:0000256" key="4">
    <source>
        <dbReference type="ARBA" id="ARBA00023004"/>
    </source>
</evidence>
<evidence type="ECO:0000256" key="2">
    <source>
        <dbReference type="ARBA" id="ARBA00022723"/>
    </source>
</evidence>
<keyword evidence="4" id="KW-0408">Iron</keyword>
<comment type="caution">
    <text evidence="7">The sequence shown here is derived from an EMBL/GenBank/DDBJ whole genome shotgun (WGS) entry which is preliminary data.</text>
</comment>
<protein>
    <submittedName>
        <fullName evidence="7">(2Fe-2S)-binding protein</fullName>
    </submittedName>
</protein>
<gene>
    <name evidence="7" type="ORF">C0601_07310</name>
</gene>
<evidence type="ECO:0000256" key="1">
    <source>
        <dbReference type="ARBA" id="ARBA00022714"/>
    </source>
</evidence>
<dbReference type="EMBL" id="PKTG01000085">
    <property type="protein sequence ID" value="PLX17587.1"/>
    <property type="molecule type" value="Genomic_DNA"/>
</dbReference>
<dbReference type="InterPro" id="IPR036010">
    <property type="entry name" value="2Fe-2S_ferredoxin-like_sf"/>
</dbReference>
<evidence type="ECO:0000256" key="3">
    <source>
        <dbReference type="ARBA" id="ARBA00023002"/>
    </source>
</evidence>
<organism evidence="7 8">
    <name type="scientific">Muiribacterium halophilum</name>
    <dbReference type="NCBI Taxonomy" id="2053465"/>
    <lineage>
        <taxon>Bacteria</taxon>
        <taxon>Candidatus Muiribacteriota</taxon>
        <taxon>Candidatus Muiribacteriia</taxon>
        <taxon>Candidatus Muiribacteriales</taxon>
        <taxon>Candidatus Muiribacteriaceae</taxon>
        <taxon>Candidatus Muiribacterium</taxon>
    </lineage>
</organism>
<dbReference type="InterPro" id="IPR012675">
    <property type="entry name" value="Beta-grasp_dom_sf"/>
</dbReference>
<dbReference type="PANTHER" id="PTHR44379">
    <property type="entry name" value="OXIDOREDUCTASE WITH IRON-SULFUR SUBUNIT"/>
    <property type="match status" value="1"/>
</dbReference>
<accession>A0A2N5ZFV4</accession>
<feature type="domain" description="2Fe-2S ferredoxin-type" evidence="6">
    <location>
        <begin position="1"/>
        <end position="77"/>
    </location>
</feature>
<dbReference type="SUPFAM" id="SSF47741">
    <property type="entry name" value="CO dehydrogenase ISP C-domain like"/>
    <property type="match status" value="1"/>
</dbReference>
<proteinExistence type="predicted"/>
<dbReference type="SUPFAM" id="SSF54292">
    <property type="entry name" value="2Fe-2S ferredoxin-like"/>
    <property type="match status" value="1"/>
</dbReference>
<dbReference type="Gene3D" id="3.10.20.30">
    <property type="match status" value="1"/>
</dbReference>
<keyword evidence="1" id="KW-0001">2Fe-2S</keyword>
<dbReference type="FunFam" id="3.10.20.30:FF:000020">
    <property type="entry name" value="Xanthine dehydrogenase iron-sulfur subunit"/>
    <property type="match status" value="1"/>
</dbReference>
<dbReference type="InterPro" id="IPR002888">
    <property type="entry name" value="2Fe-2S-bd"/>
</dbReference>
<dbReference type="InterPro" id="IPR051452">
    <property type="entry name" value="Diverse_Oxidoreductases"/>
</dbReference>
<dbReference type="InterPro" id="IPR036884">
    <property type="entry name" value="2Fe-2S-bd_dom_sf"/>
</dbReference>
<name>A0A2N5ZFV4_MUIH1</name>
<dbReference type="Pfam" id="PF01799">
    <property type="entry name" value="Fer2_2"/>
    <property type="match status" value="1"/>
</dbReference>